<name>A0A8J4FAD2_9CHLO</name>
<feature type="region of interest" description="Disordered" evidence="1">
    <location>
        <begin position="112"/>
        <end position="150"/>
    </location>
</feature>
<evidence type="ECO:0000313" key="2">
    <source>
        <dbReference type="EMBL" id="GIL66616.1"/>
    </source>
</evidence>
<dbReference type="Proteomes" id="UP000747399">
    <property type="component" value="Unassembled WGS sequence"/>
</dbReference>
<comment type="caution">
    <text evidence="2">The sequence shown here is derived from an EMBL/GenBank/DDBJ whole genome shotgun (WGS) entry which is preliminary data.</text>
</comment>
<feature type="compositionally biased region" description="Gly residues" evidence="1">
    <location>
        <begin position="120"/>
        <end position="129"/>
    </location>
</feature>
<feature type="compositionally biased region" description="Gly residues" evidence="1">
    <location>
        <begin position="781"/>
        <end position="792"/>
    </location>
</feature>
<gene>
    <name evidence="2" type="ORF">Vafri_20105</name>
</gene>
<dbReference type="EMBL" id="BNCO01000087">
    <property type="protein sequence ID" value="GIL66616.1"/>
    <property type="molecule type" value="Genomic_DNA"/>
</dbReference>
<organism evidence="2 3">
    <name type="scientific">Volvox africanus</name>
    <dbReference type="NCBI Taxonomy" id="51714"/>
    <lineage>
        <taxon>Eukaryota</taxon>
        <taxon>Viridiplantae</taxon>
        <taxon>Chlorophyta</taxon>
        <taxon>core chlorophytes</taxon>
        <taxon>Chlorophyceae</taxon>
        <taxon>CS clade</taxon>
        <taxon>Chlamydomonadales</taxon>
        <taxon>Volvocaceae</taxon>
        <taxon>Volvox</taxon>
    </lineage>
</organism>
<feature type="compositionally biased region" description="Low complexity" evidence="1">
    <location>
        <begin position="130"/>
        <end position="147"/>
    </location>
</feature>
<evidence type="ECO:0000256" key="1">
    <source>
        <dbReference type="SAM" id="MobiDB-lite"/>
    </source>
</evidence>
<proteinExistence type="predicted"/>
<sequence>MRRATTSPAGSAWLTAKDAVVLLSTGTPSKLGQELSRGVDPNQALEIPCMDEEILPRAALQTRWPETPEHQRRSFLKFREELLPPEGPLYAACAAELEANWAWDKSWDEHVPRPSASASVGGGGGGSGSGESSPSSSSSRNQAPSSSELDQASDARWPLLLVACMLGHTPLLLEKLLKAGADPNVTHKRSGVTALMCLTTNQRMGASAKKEGIQMLAKHGFNRWGAVRRDSCLDAILNLLIVVANTQHITRRLMSTRQLNGGPSAVSAKGGGGTGTTGAGASSLAAALKTCHKTVQDSMEVLQELLRRRCWPPARGCPPYVSSHLLEQLAVAIVMLDATSSRVLELLTGPYARNTGFGRSTASLHLLVMKLCECTGCTFMDSVSRVQLMSLPGLLRRLVAAGVRLEEPVVTETGVVNLLEPRLMDDTKLMTAALEAGMPLGLMPTRTAGPMCSPPWRSMLAEFITEHHKRGMVEVLLRHGADPRAPVLGCIRPLALAFMSANPSAFMALRGAGAPRSDAPPSLDEILDEICLEDIQRSLVQLARMPLRTTTQPLLWRHISWLMTLSVRELLHLIPVLSSPNTSNALTLLALLRCVNSRLVSGPLQGIDFASKVEVEKEGSVVTGGGGTLGSGTTPKWAGQSSWAAVELGEHSSLIADFVQENPTCPYVPYVLLTLPYALFALLENPRLAPLLAAPAVALADRLDPPRTLARITASAITRVPGNHGSPTTANIFVDNCTGNSDFHGSSRNNRRSCSDLVNHSSTNSNSGSCSSSSSIHDSDGGSGSTSSGGGAAVVSAVAQPSPPAAPPPLLVHTPEWPPEKELPYEVLDSILRLPYVFNIWSLQWQTETIQSIAKCLWESGYPQAAIRIASAILRTEHTTAASTSTTTSKSPADHAAARQVAYTSSGVPTASTCRWRLLASVFVSTLAGLGPGVKDNAPQLPMMAWLPAMFLLLYHDPWVRALVACETVDAIAQATHRAAADAEAEGEGEAPLPAAWGEERLAHDIEFIACQAVADMSFRFSSPLAFHTIEAWVSHRVAEILAARRDAALAAGVAAGLGDIKAPSATAGGGGVSKGKKAAGAVGTPVPAQLYEPYGRWLVDVPHWVQAAATRFARDMAEWVFVEVRTEGGSRNMARALLEARAKLGPPLGP</sequence>
<dbReference type="Gene3D" id="1.25.40.20">
    <property type="entry name" value="Ankyrin repeat-containing domain"/>
    <property type="match status" value="1"/>
</dbReference>
<reference evidence="2" key="1">
    <citation type="journal article" date="2021" name="Proc. Natl. Acad. Sci. U.S.A.">
        <title>Three genomes in the algal genus Volvox reveal the fate of a haploid sex-determining region after a transition to homothallism.</title>
        <authorList>
            <person name="Yamamoto K."/>
            <person name="Hamaji T."/>
            <person name="Kawai-Toyooka H."/>
            <person name="Matsuzaki R."/>
            <person name="Takahashi F."/>
            <person name="Nishimura Y."/>
            <person name="Kawachi M."/>
            <person name="Noguchi H."/>
            <person name="Minakuchi Y."/>
            <person name="Umen J.G."/>
            <person name="Toyoda A."/>
            <person name="Nozaki H."/>
        </authorList>
    </citation>
    <scope>NUCLEOTIDE SEQUENCE</scope>
    <source>
        <strain evidence="2">NIES-3780</strain>
    </source>
</reference>
<accession>A0A8J4FAD2</accession>
<feature type="compositionally biased region" description="Low complexity" evidence="1">
    <location>
        <begin position="761"/>
        <end position="776"/>
    </location>
</feature>
<dbReference type="InterPro" id="IPR036770">
    <property type="entry name" value="Ankyrin_rpt-contain_sf"/>
</dbReference>
<dbReference type="AlphaFoldDB" id="A0A8J4FAD2"/>
<feature type="region of interest" description="Disordered" evidence="1">
    <location>
        <begin position="754"/>
        <end position="792"/>
    </location>
</feature>
<evidence type="ECO:0000313" key="3">
    <source>
        <dbReference type="Proteomes" id="UP000747399"/>
    </source>
</evidence>
<keyword evidence="3" id="KW-1185">Reference proteome</keyword>
<protein>
    <submittedName>
        <fullName evidence="2">Uncharacterized protein</fullName>
    </submittedName>
</protein>